<dbReference type="OrthoDB" id="5948173at2759"/>
<organism evidence="1 2">
    <name type="scientific">Oesophagostomum dentatum</name>
    <name type="common">Nodular worm</name>
    <dbReference type="NCBI Taxonomy" id="61180"/>
    <lineage>
        <taxon>Eukaryota</taxon>
        <taxon>Metazoa</taxon>
        <taxon>Ecdysozoa</taxon>
        <taxon>Nematoda</taxon>
        <taxon>Chromadorea</taxon>
        <taxon>Rhabditida</taxon>
        <taxon>Rhabditina</taxon>
        <taxon>Rhabditomorpha</taxon>
        <taxon>Strongyloidea</taxon>
        <taxon>Strongylidae</taxon>
        <taxon>Oesophagostomum</taxon>
    </lineage>
</organism>
<dbReference type="InterPro" id="IPR005049">
    <property type="entry name" value="STL-like"/>
</dbReference>
<keyword evidence="2" id="KW-1185">Reference proteome</keyword>
<dbReference type="EMBL" id="KN549693">
    <property type="protein sequence ID" value="KHJ96338.1"/>
    <property type="molecule type" value="Genomic_DNA"/>
</dbReference>
<dbReference type="PANTHER" id="PTHR31362">
    <property type="entry name" value="GLYCOSYLTRANSFERASE STELLO1-RELATED"/>
    <property type="match status" value="1"/>
</dbReference>
<dbReference type="Proteomes" id="UP000053660">
    <property type="component" value="Unassembled WGS sequence"/>
</dbReference>
<name>A0A0B1TFK3_OESDE</name>
<dbReference type="AlphaFoldDB" id="A0A0B1TFK3"/>
<reference evidence="1 2" key="1">
    <citation type="submission" date="2014-03" db="EMBL/GenBank/DDBJ databases">
        <title>Draft genome of the hookworm Oesophagostomum dentatum.</title>
        <authorList>
            <person name="Mitreva M."/>
        </authorList>
    </citation>
    <scope>NUCLEOTIDE SEQUENCE [LARGE SCALE GENOMIC DNA]</scope>
    <source>
        <strain evidence="1 2">OD-Hann</strain>
    </source>
</reference>
<dbReference type="PANTHER" id="PTHR31362:SF0">
    <property type="entry name" value="EXOSTOSIN DOMAIN-CONTAINING PROTEIN-RELATED"/>
    <property type="match status" value="1"/>
</dbReference>
<dbReference type="Pfam" id="PF03385">
    <property type="entry name" value="STELLO"/>
    <property type="match status" value="1"/>
</dbReference>
<gene>
    <name evidence="1" type="ORF">OESDEN_03703</name>
</gene>
<evidence type="ECO:0000313" key="2">
    <source>
        <dbReference type="Proteomes" id="UP000053660"/>
    </source>
</evidence>
<accession>A0A0B1TFK3</accession>
<protein>
    <submittedName>
        <fullName evidence="1">Uncharacterized protein</fullName>
    </submittedName>
</protein>
<sequence>MLFLLHLDYFGYINIFRRKIEMTRDFRLMWMEKRAEVAEKLRSLQDSTEEENADQGREHRQLLMFKEIEEWCAPANYSDETPLPLASELSLLHKREDVWDELRNRVTIFCGTFYPDLFLKKDGFPDITTPFVHINLTEEDIFKGYFIYICLVRARELLRGEVEGFFMMSDDATFNFWHTLKLRRVLHPTGITWQQYTGMWWPSPYGTEYVYDRLQRKCEIYCLLLGKAAVEHALMLITDKYRNDWSTQNMWKKYQDGVGNTEGKYREQGTAVLVPACS</sequence>
<proteinExistence type="predicted"/>
<evidence type="ECO:0000313" key="1">
    <source>
        <dbReference type="EMBL" id="KHJ96338.1"/>
    </source>
</evidence>